<gene>
    <name evidence="1" type="ORF">POVWA2_047070</name>
</gene>
<protein>
    <submittedName>
        <fullName evidence="1">Uncharacterized protein</fullName>
    </submittedName>
</protein>
<dbReference type="EMBL" id="FLRE01000171">
    <property type="protein sequence ID" value="SBT43995.1"/>
    <property type="molecule type" value="Genomic_DNA"/>
</dbReference>
<evidence type="ECO:0000313" key="2">
    <source>
        <dbReference type="Proteomes" id="UP000078550"/>
    </source>
</evidence>
<proteinExistence type="predicted"/>
<sequence>MHTSNCIHKHGYNMDAYVSTESKYLCLTPWGNCTGMVKNHVCRIVISQGRCANMWERRASACCAPKVEKKITWKYIKMSRNAAKCGEMRQNAVKRGVTRRNTAKHGKTRRNKCNRIYVGRIRTGGDAQGGTQEELFYATVKKEKNKKYFHKGYSFVSESQNG</sequence>
<name>A0A1A8ZJI5_PLAOA</name>
<dbReference type="AlphaFoldDB" id="A0A1A8ZJI5"/>
<organism evidence="1 2">
    <name type="scientific">Plasmodium ovale wallikeri</name>
    <dbReference type="NCBI Taxonomy" id="864142"/>
    <lineage>
        <taxon>Eukaryota</taxon>
        <taxon>Sar</taxon>
        <taxon>Alveolata</taxon>
        <taxon>Apicomplexa</taxon>
        <taxon>Aconoidasida</taxon>
        <taxon>Haemosporida</taxon>
        <taxon>Plasmodiidae</taxon>
        <taxon>Plasmodium</taxon>
        <taxon>Plasmodium (Plasmodium)</taxon>
    </lineage>
</organism>
<reference evidence="2" key="1">
    <citation type="submission" date="2016-05" db="EMBL/GenBank/DDBJ databases">
        <authorList>
            <person name="Naeem Raeece"/>
        </authorList>
    </citation>
    <scope>NUCLEOTIDE SEQUENCE [LARGE SCALE GENOMIC DNA]</scope>
</reference>
<dbReference type="Proteomes" id="UP000078550">
    <property type="component" value="Unassembled WGS sequence"/>
</dbReference>
<evidence type="ECO:0000313" key="1">
    <source>
        <dbReference type="EMBL" id="SBT43995.1"/>
    </source>
</evidence>
<accession>A0A1A8ZJI5</accession>